<dbReference type="InterPro" id="IPR000537">
    <property type="entry name" value="UbiA_prenyltransferase"/>
</dbReference>
<dbReference type="EMBL" id="BSSV01000002">
    <property type="protein sequence ID" value="GLX84797.1"/>
    <property type="molecule type" value="Genomic_DNA"/>
</dbReference>
<feature type="transmembrane region" description="Helical" evidence="8">
    <location>
        <begin position="238"/>
        <end position="254"/>
    </location>
</feature>
<feature type="transmembrane region" description="Helical" evidence="8">
    <location>
        <begin position="167"/>
        <end position="186"/>
    </location>
</feature>
<evidence type="ECO:0000256" key="3">
    <source>
        <dbReference type="ARBA" id="ARBA00022475"/>
    </source>
</evidence>
<keyword evidence="6 8" id="KW-1133">Transmembrane helix</keyword>
<keyword evidence="11" id="KW-1185">Reference proteome</keyword>
<sequence length="291" mass="31617">MLSIWWQASRPKTLLASISPVTLGALSALPIYNLNIAIFITTLFCALSLQVAVNFANDYFDAKSGVDTDRRLGPVRAVQAGLIPESKMKTALILMTCLAIASGLFLVYQGGCFFLLLGVLSVLGVFLYSAGPAPIASAGLGEVVVFIFFGLIALLGSHYLQSNTITPYAWIFAINTGLFASAVMLANNIRDIPTDRAANKLTLACRIGDPRSRNLLISFITLPFIIHCLLTPISMLMVLPIMICLVPAILIVKNTKIYDGRQLNKLLGQIATLNFIYCISSSVFWQLHLSQ</sequence>
<dbReference type="Pfam" id="PF01040">
    <property type="entry name" value="UbiA"/>
    <property type="match status" value="1"/>
</dbReference>
<evidence type="ECO:0000256" key="9">
    <source>
        <dbReference type="NCBIfam" id="TIGR00751"/>
    </source>
</evidence>
<comment type="function">
    <text evidence="8">Conversion of 1,4-dihydroxy-2-naphthoate (DHNA) to demethylmenaquinone (DMK).</text>
</comment>
<evidence type="ECO:0000256" key="2">
    <source>
        <dbReference type="ARBA" id="ARBA00022428"/>
    </source>
</evidence>
<accession>A0ABQ6HDI1</accession>
<organism evidence="10 11">
    <name type="scientific">Thalassotalea loyana</name>
    <dbReference type="NCBI Taxonomy" id="280483"/>
    <lineage>
        <taxon>Bacteria</taxon>
        <taxon>Pseudomonadati</taxon>
        <taxon>Pseudomonadota</taxon>
        <taxon>Gammaproteobacteria</taxon>
        <taxon>Alteromonadales</taxon>
        <taxon>Colwelliaceae</taxon>
        <taxon>Thalassotalea</taxon>
    </lineage>
</organism>
<feature type="transmembrane region" description="Helical" evidence="8">
    <location>
        <begin position="91"/>
        <end position="108"/>
    </location>
</feature>
<comment type="catalytic activity">
    <reaction evidence="8">
        <text>an all-trans-polyprenyl diphosphate + 1,4-dihydroxy-2-naphthoate + H(+) = a 2-demethylmenaquinol + CO2 + diphosphate</text>
        <dbReference type="Rhea" id="RHEA:26478"/>
        <dbReference type="Rhea" id="RHEA-COMP:9563"/>
        <dbReference type="Rhea" id="RHEA-COMP:9564"/>
        <dbReference type="ChEBI" id="CHEBI:11173"/>
        <dbReference type="ChEBI" id="CHEBI:15378"/>
        <dbReference type="ChEBI" id="CHEBI:16526"/>
        <dbReference type="ChEBI" id="CHEBI:33019"/>
        <dbReference type="ChEBI" id="CHEBI:55437"/>
        <dbReference type="ChEBI" id="CHEBI:58914"/>
        <dbReference type="EC" id="2.5.1.74"/>
    </reaction>
</comment>
<keyword evidence="4 8" id="KW-0808">Transferase</keyword>
<keyword evidence="5 8" id="KW-0812">Transmembrane</keyword>
<feature type="transmembrane region" description="Helical" evidence="8">
    <location>
        <begin position="266"/>
        <end position="287"/>
    </location>
</feature>
<dbReference type="PANTHER" id="PTHR13929">
    <property type="entry name" value="1,4-DIHYDROXY-2-NAPHTHOATE OCTAPRENYLTRANSFERASE"/>
    <property type="match status" value="1"/>
</dbReference>
<dbReference type="InterPro" id="IPR004657">
    <property type="entry name" value="MenA"/>
</dbReference>
<dbReference type="HAMAP" id="MF_01937">
    <property type="entry name" value="MenA_1"/>
    <property type="match status" value="1"/>
</dbReference>
<evidence type="ECO:0000256" key="5">
    <source>
        <dbReference type="ARBA" id="ARBA00022692"/>
    </source>
</evidence>
<proteinExistence type="inferred from homology"/>
<feature type="transmembrane region" description="Helical" evidence="8">
    <location>
        <begin position="143"/>
        <end position="161"/>
    </location>
</feature>
<name>A0ABQ6HDI1_9GAMM</name>
<comment type="caution">
    <text evidence="10">The sequence shown here is derived from an EMBL/GenBank/DDBJ whole genome shotgun (WGS) entry which is preliminary data.</text>
</comment>
<dbReference type="PIRSF" id="PIRSF005355">
    <property type="entry name" value="UBIAD1"/>
    <property type="match status" value="1"/>
</dbReference>
<dbReference type="InterPro" id="IPR026046">
    <property type="entry name" value="UBIAD1"/>
</dbReference>
<evidence type="ECO:0000256" key="1">
    <source>
        <dbReference type="ARBA" id="ARBA00004141"/>
    </source>
</evidence>
<evidence type="ECO:0000313" key="10">
    <source>
        <dbReference type="EMBL" id="GLX84797.1"/>
    </source>
</evidence>
<feature type="transmembrane region" description="Helical" evidence="8">
    <location>
        <begin position="37"/>
        <end position="56"/>
    </location>
</feature>
<evidence type="ECO:0000256" key="8">
    <source>
        <dbReference type="HAMAP-Rule" id="MF_01937"/>
    </source>
</evidence>
<dbReference type="PANTHER" id="PTHR13929:SF0">
    <property type="entry name" value="UBIA PRENYLTRANSFERASE DOMAIN-CONTAINING PROTEIN 1"/>
    <property type="match status" value="1"/>
</dbReference>
<reference evidence="10 11" key="1">
    <citation type="submission" date="2023-03" db="EMBL/GenBank/DDBJ databases">
        <title>Thalassotalea loyana LMG 22536T draft genome sequence.</title>
        <authorList>
            <person name="Sawabe T."/>
        </authorList>
    </citation>
    <scope>NUCLEOTIDE SEQUENCE [LARGE SCALE GENOMIC DNA]</scope>
    <source>
        <strain evidence="10 11">LMG 22536</strain>
    </source>
</reference>
<comment type="pathway">
    <text evidence="8">Quinol/quinone metabolism; menaquinone biosynthesis; menaquinol from 1,4-dihydroxy-2-naphthoate: step 1/2.</text>
</comment>
<comment type="similarity">
    <text evidence="8">Belongs to the MenA family. Type 1 subfamily.</text>
</comment>
<evidence type="ECO:0000256" key="6">
    <source>
        <dbReference type="ARBA" id="ARBA00022989"/>
    </source>
</evidence>
<evidence type="ECO:0000256" key="7">
    <source>
        <dbReference type="ARBA" id="ARBA00023136"/>
    </source>
</evidence>
<protein>
    <recommendedName>
        <fullName evidence="8 9">1,4-dihydroxy-2-naphthoate octaprenyltransferase</fullName>
        <shortName evidence="8">DHNA-octaprenyltransferase</shortName>
        <ecNumber evidence="8 9">2.5.1.74</ecNumber>
    </recommendedName>
</protein>
<dbReference type="InterPro" id="IPR044878">
    <property type="entry name" value="UbiA_sf"/>
</dbReference>
<gene>
    <name evidence="8 10" type="primary">menA</name>
    <name evidence="10" type="ORF">tloyanaT_10490</name>
</gene>
<dbReference type="NCBIfam" id="TIGR00751">
    <property type="entry name" value="menA"/>
    <property type="match status" value="1"/>
</dbReference>
<dbReference type="RefSeq" id="WP_284296482.1">
    <property type="nucleotide sequence ID" value="NZ_BSSV01000002.1"/>
</dbReference>
<dbReference type="EC" id="2.5.1.74" evidence="8 9"/>
<keyword evidence="7 8" id="KW-0472">Membrane</keyword>
<dbReference type="Proteomes" id="UP001157134">
    <property type="component" value="Unassembled WGS sequence"/>
</dbReference>
<comment type="subcellular location">
    <subcellularLocation>
        <location evidence="8">Cell membrane</location>
        <topology evidence="8">Multi-pass membrane protein</topology>
    </subcellularLocation>
    <subcellularLocation>
        <location evidence="1">Membrane</location>
        <topology evidence="1">Multi-pass membrane protein</topology>
    </subcellularLocation>
</comment>
<evidence type="ECO:0000313" key="11">
    <source>
        <dbReference type="Proteomes" id="UP001157134"/>
    </source>
</evidence>
<keyword evidence="3 8" id="KW-1003">Cell membrane</keyword>
<dbReference type="CDD" id="cd13962">
    <property type="entry name" value="PT_UbiA_UBIAD1"/>
    <property type="match status" value="1"/>
</dbReference>
<evidence type="ECO:0000256" key="4">
    <source>
        <dbReference type="ARBA" id="ARBA00022679"/>
    </source>
</evidence>
<feature type="transmembrane region" description="Helical" evidence="8">
    <location>
        <begin position="114"/>
        <end position="131"/>
    </location>
</feature>
<dbReference type="Gene3D" id="1.10.357.140">
    <property type="entry name" value="UbiA prenyltransferase"/>
    <property type="match status" value="1"/>
</dbReference>
<keyword evidence="2 8" id="KW-0474">Menaquinone biosynthesis</keyword>